<dbReference type="Gene3D" id="3.40.50.1000">
    <property type="entry name" value="HAD superfamily/HAD-like"/>
    <property type="match status" value="1"/>
</dbReference>
<keyword evidence="2" id="KW-1185">Reference proteome</keyword>
<dbReference type="GO" id="GO:0006281">
    <property type="term" value="P:DNA repair"/>
    <property type="evidence" value="ECO:0007669"/>
    <property type="project" value="TreeGrafter"/>
</dbReference>
<dbReference type="InterPro" id="IPR036412">
    <property type="entry name" value="HAD-like_sf"/>
</dbReference>
<dbReference type="Proteomes" id="UP000675781">
    <property type="component" value="Unassembled WGS sequence"/>
</dbReference>
<dbReference type="GO" id="GO:0005829">
    <property type="term" value="C:cytosol"/>
    <property type="evidence" value="ECO:0007669"/>
    <property type="project" value="TreeGrafter"/>
</dbReference>
<dbReference type="AlphaFoldDB" id="A0A941EMJ1"/>
<evidence type="ECO:0000313" key="1">
    <source>
        <dbReference type="EMBL" id="MBR7834046.1"/>
    </source>
</evidence>
<dbReference type="InterPro" id="IPR023214">
    <property type="entry name" value="HAD_sf"/>
</dbReference>
<organism evidence="1 2">
    <name type="scientific">Actinospica durhamensis</name>
    <dbReference type="NCBI Taxonomy" id="1508375"/>
    <lineage>
        <taxon>Bacteria</taxon>
        <taxon>Bacillati</taxon>
        <taxon>Actinomycetota</taxon>
        <taxon>Actinomycetes</taxon>
        <taxon>Catenulisporales</taxon>
        <taxon>Actinospicaceae</taxon>
        <taxon>Actinospica</taxon>
    </lineage>
</organism>
<gene>
    <name evidence="1" type="ORF">KDL01_12270</name>
</gene>
<dbReference type="SFLD" id="SFLDG01129">
    <property type="entry name" value="C1.5:_HAD__Beta-PGM__Phosphata"/>
    <property type="match status" value="1"/>
</dbReference>
<keyword evidence="1" id="KW-0378">Hydrolase</keyword>
<dbReference type="GO" id="GO:0008967">
    <property type="term" value="F:phosphoglycolate phosphatase activity"/>
    <property type="evidence" value="ECO:0007669"/>
    <property type="project" value="TreeGrafter"/>
</dbReference>
<dbReference type="RefSeq" id="WP_212528567.1">
    <property type="nucleotide sequence ID" value="NZ_JAGSOG010000046.1"/>
</dbReference>
<dbReference type="EMBL" id="JAGSOG010000046">
    <property type="protein sequence ID" value="MBR7834046.1"/>
    <property type="molecule type" value="Genomic_DNA"/>
</dbReference>
<dbReference type="PANTHER" id="PTHR43434">
    <property type="entry name" value="PHOSPHOGLYCOLATE PHOSPHATASE"/>
    <property type="match status" value="1"/>
</dbReference>
<name>A0A941EMJ1_9ACTN</name>
<accession>A0A941EMJ1</accession>
<dbReference type="SUPFAM" id="SSF56784">
    <property type="entry name" value="HAD-like"/>
    <property type="match status" value="1"/>
</dbReference>
<reference evidence="1" key="1">
    <citation type="submission" date="2021-04" db="EMBL/GenBank/DDBJ databases">
        <title>Genome based classification of Actinospica acidithermotolerans sp. nov., an actinobacterium isolated from an Indonesian hot spring.</title>
        <authorList>
            <person name="Kusuma A.B."/>
            <person name="Putra K.E."/>
            <person name="Nafisah S."/>
            <person name="Loh J."/>
            <person name="Nouioui I."/>
            <person name="Goodfellow M."/>
        </authorList>
    </citation>
    <scope>NUCLEOTIDE SEQUENCE</scope>
    <source>
        <strain evidence="1">CSCA 57</strain>
    </source>
</reference>
<protein>
    <submittedName>
        <fullName evidence="1">HAD hydrolase-like protein</fullName>
    </submittedName>
</protein>
<evidence type="ECO:0000313" key="2">
    <source>
        <dbReference type="Proteomes" id="UP000675781"/>
    </source>
</evidence>
<dbReference type="SFLD" id="SFLDS00003">
    <property type="entry name" value="Haloacid_Dehalogenase"/>
    <property type="match status" value="1"/>
</dbReference>
<comment type="caution">
    <text evidence="1">The sequence shown here is derived from an EMBL/GenBank/DDBJ whole genome shotgun (WGS) entry which is preliminary data.</text>
</comment>
<dbReference type="Pfam" id="PF00702">
    <property type="entry name" value="Hydrolase"/>
    <property type="match status" value="1"/>
</dbReference>
<dbReference type="InterPro" id="IPR050155">
    <property type="entry name" value="HAD-like_hydrolase_sf"/>
</dbReference>
<dbReference type="PANTHER" id="PTHR43434:SF19">
    <property type="entry name" value="PHOSPHONOACETALDEHYDE HYDROLASE"/>
    <property type="match status" value="1"/>
</dbReference>
<sequence length="232" mass="24236">MSTTPIRLACLDMAGTTVADDGLVLAAFSAALDELKVAEPAERERMTRYVVDTMGESKITVFRALFPGDEQAAQEGNAAFESAYGERVELTRALPGAEQAFAALRSEGIAVALTTGFSRTTADALLEHLGWRPLIDLSVTPGEVGGRGRPHPDMILAAAARLADDETRAVAVLGDTASDIRSGLAAGAPIVAGVLTGAHDRATLTAAGATRVLDHVAEFPALLREQARPLHP</sequence>
<proteinExistence type="predicted"/>